<dbReference type="SUPFAM" id="SSF50998">
    <property type="entry name" value="Quinoprotein alcohol dehydrogenase-like"/>
    <property type="match status" value="1"/>
</dbReference>
<sequence>MAIRSFDRYSIAESGICVIDGSVLWYVEDGKDDCGACYDLNTGEKLAVIARKGTAANEINELTGFKVTEDAVMLYEGRNTIKTFAKKDILDDIPVEERKVVVATAPENLWVSRMAKLPNGSVLATIRPPFEFEKGKVDEINKKSVAIFGDNGVKSYETILYDSFDVKKASDTQIDADDLIKWTYAQGLIETKGNDKAVFAASDQFILYTLDLNNGEVVNEKRYSSIRRTEEEMSFATTNDMILSVQALQANDKYIVCKVEGYLSKEDKEIELRKEAIFVFDWNLKPVKKFELPDPEEKMGYYIISNDGSSVYFCEYHEEGVTLYKADLGI</sequence>
<protein>
    <submittedName>
        <fullName evidence="1">Uncharacterized protein</fullName>
    </submittedName>
</protein>
<reference evidence="1 2" key="1">
    <citation type="submission" date="2020-08" db="EMBL/GenBank/DDBJ databases">
        <title>Genome public.</title>
        <authorList>
            <person name="Liu C."/>
            <person name="Sun Q."/>
        </authorList>
    </citation>
    <scope>NUCLEOTIDE SEQUENCE [LARGE SCALE GENOMIC DNA]</scope>
    <source>
        <strain evidence="1 2">NSJ-56</strain>
    </source>
</reference>
<evidence type="ECO:0000313" key="1">
    <source>
        <dbReference type="EMBL" id="MBC5621056.1"/>
    </source>
</evidence>
<organism evidence="1 2">
    <name type="scientific">Butyricimonas hominis</name>
    <dbReference type="NCBI Taxonomy" id="2763032"/>
    <lineage>
        <taxon>Bacteria</taxon>
        <taxon>Pseudomonadati</taxon>
        <taxon>Bacteroidota</taxon>
        <taxon>Bacteroidia</taxon>
        <taxon>Bacteroidales</taxon>
        <taxon>Odoribacteraceae</taxon>
        <taxon>Butyricimonas</taxon>
    </lineage>
</organism>
<comment type="caution">
    <text evidence="1">The sequence shown here is derived from an EMBL/GenBank/DDBJ whole genome shotgun (WGS) entry which is preliminary data.</text>
</comment>
<dbReference type="Proteomes" id="UP000646484">
    <property type="component" value="Unassembled WGS sequence"/>
</dbReference>
<evidence type="ECO:0000313" key="2">
    <source>
        <dbReference type="Proteomes" id="UP000646484"/>
    </source>
</evidence>
<name>A0ABR7CZF3_9BACT</name>
<dbReference type="EMBL" id="JACOOH010000003">
    <property type="protein sequence ID" value="MBC5621056.1"/>
    <property type="molecule type" value="Genomic_DNA"/>
</dbReference>
<gene>
    <name evidence="1" type="ORF">H8S64_08095</name>
</gene>
<keyword evidence="2" id="KW-1185">Reference proteome</keyword>
<proteinExistence type="predicted"/>
<accession>A0ABR7CZF3</accession>
<dbReference type="InterPro" id="IPR011047">
    <property type="entry name" value="Quinoprotein_ADH-like_sf"/>
</dbReference>